<dbReference type="RefSeq" id="WP_263126024.1">
    <property type="nucleotide sequence ID" value="NZ_CP106753.1"/>
</dbReference>
<dbReference type="Proteomes" id="UP001061302">
    <property type="component" value="Chromosome"/>
</dbReference>
<reference evidence="1" key="1">
    <citation type="submission" date="2022-10" db="EMBL/GenBank/DDBJ databases">
        <title>Chitiniphilus purpureus sp. nov., a novel chitin-degrading bacterium isolated from crawfish pond sediment.</title>
        <authorList>
            <person name="Li K."/>
        </authorList>
    </citation>
    <scope>NUCLEOTIDE SEQUENCE</scope>
    <source>
        <strain evidence="1">CD1</strain>
    </source>
</reference>
<evidence type="ECO:0000313" key="1">
    <source>
        <dbReference type="EMBL" id="UXY16642.1"/>
    </source>
</evidence>
<sequence>MNEFMAQALAKALEARQRIVASPDEGLLARLEAEAHQARRQRVADGLLVTPAEIADIRGVPFGPTPSQQRPSQCFFGDFSALATFREGGRGVSRY</sequence>
<keyword evidence="2" id="KW-1185">Reference proteome</keyword>
<evidence type="ECO:0000313" key="2">
    <source>
        <dbReference type="Proteomes" id="UP001061302"/>
    </source>
</evidence>
<proteinExistence type="predicted"/>
<protein>
    <submittedName>
        <fullName evidence="1">Uncharacterized protein</fullName>
    </submittedName>
</protein>
<accession>A0ABY6DQQ2</accession>
<name>A0ABY6DQQ2_9NEIS</name>
<dbReference type="EMBL" id="CP106753">
    <property type="protein sequence ID" value="UXY16642.1"/>
    <property type="molecule type" value="Genomic_DNA"/>
</dbReference>
<organism evidence="1 2">
    <name type="scientific">Chitiniphilus purpureus</name>
    <dbReference type="NCBI Taxonomy" id="2981137"/>
    <lineage>
        <taxon>Bacteria</taxon>
        <taxon>Pseudomonadati</taxon>
        <taxon>Pseudomonadota</taxon>
        <taxon>Betaproteobacteria</taxon>
        <taxon>Neisseriales</taxon>
        <taxon>Chitinibacteraceae</taxon>
        <taxon>Chitiniphilus</taxon>
    </lineage>
</organism>
<gene>
    <name evidence="1" type="ORF">N8I74_06380</name>
</gene>